<accession>A0A369J7I7</accession>
<dbReference type="EMBL" id="LUEZ02000124">
    <property type="protein sequence ID" value="RDB16385.1"/>
    <property type="molecule type" value="Genomic_DNA"/>
</dbReference>
<keyword evidence="2" id="KW-1185">Reference proteome</keyword>
<dbReference type="Proteomes" id="UP000076154">
    <property type="component" value="Unassembled WGS sequence"/>
</dbReference>
<organism evidence="1 2">
    <name type="scientific">Hypsizygus marmoreus</name>
    <name type="common">White beech mushroom</name>
    <name type="synonym">Agaricus marmoreus</name>
    <dbReference type="NCBI Taxonomy" id="39966"/>
    <lineage>
        <taxon>Eukaryota</taxon>
        <taxon>Fungi</taxon>
        <taxon>Dikarya</taxon>
        <taxon>Basidiomycota</taxon>
        <taxon>Agaricomycotina</taxon>
        <taxon>Agaricomycetes</taxon>
        <taxon>Agaricomycetidae</taxon>
        <taxon>Agaricales</taxon>
        <taxon>Tricholomatineae</taxon>
        <taxon>Lyophyllaceae</taxon>
        <taxon>Hypsizygus</taxon>
    </lineage>
</organism>
<evidence type="ECO:0000313" key="2">
    <source>
        <dbReference type="Proteomes" id="UP000076154"/>
    </source>
</evidence>
<dbReference type="InParanoid" id="A0A369J7I7"/>
<protein>
    <submittedName>
        <fullName evidence="1">Uncharacterized protein</fullName>
    </submittedName>
</protein>
<gene>
    <name evidence="1" type="ORF">Hypma_002944</name>
</gene>
<sequence length="165" mass="18811">MFFAIYKCRETCNLAGGTRRRLSVGLSDAGLNLHNWVRQWPLQCCGTDSLRDIRKHVHRRYVVSGGDLRDRGEEGIDLRSSSLIAPTHRLRKGNLFGILVIRSVTLYIRTRVDRDADGFTLAFALGRDDELIRAHKPRSCVFPLDFSSWNSILTPSFDNHWPSSP</sequence>
<dbReference type="AlphaFoldDB" id="A0A369J7I7"/>
<proteinExistence type="predicted"/>
<name>A0A369J7I7_HYPMA</name>
<evidence type="ECO:0000313" key="1">
    <source>
        <dbReference type="EMBL" id="RDB16385.1"/>
    </source>
</evidence>
<reference evidence="1" key="1">
    <citation type="submission" date="2018-04" db="EMBL/GenBank/DDBJ databases">
        <title>Whole genome sequencing of Hypsizygus marmoreus.</title>
        <authorList>
            <person name="Choi I.-G."/>
            <person name="Min B."/>
            <person name="Kim J.-G."/>
            <person name="Kim S."/>
            <person name="Oh Y.-L."/>
            <person name="Kong W.-S."/>
            <person name="Park H."/>
            <person name="Jeong J."/>
            <person name="Song E.-S."/>
        </authorList>
    </citation>
    <scope>NUCLEOTIDE SEQUENCE [LARGE SCALE GENOMIC DNA]</scope>
    <source>
        <strain evidence="1">51987-8</strain>
    </source>
</reference>
<comment type="caution">
    <text evidence="1">The sequence shown here is derived from an EMBL/GenBank/DDBJ whole genome shotgun (WGS) entry which is preliminary data.</text>
</comment>